<dbReference type="Proteomes" id="UP001172102">
    <property type="component" value="Unassembled WGS sequence"/>
</dbReference>
<evidence type="ECO:0000313" key="5">
    <source>
        <dbReference type="Proteomes" id="UP001172102"/>
    </source>
</evidence>
<evidence type="ECO:0000256" key="1">
    <source>
        <dbReference type="ARBA" id="ARBA00010579"/>
    </source>
</evidence>
<dbReference type="InterPro" id="IPR053088">
    <property type="entry name" value="Beta-glucosidase/SUN-like"/>
</dbReference>
<keyword evidence="5" id="KW-1185">Reference proteome</keyword>
<dbReference type="EMBL" id="JAUKUA010000004">
    <property type="protein sequence ID" value="KAK0715030.1"/>
    <property type="molecule type" value="Genomic_DNA"/>
</dbReference>
<dbReference type="AlphaFoldDB" id="A0AA40AFU2"/>
<dbReference type="PANTHER" id="PTHR31654:SF0">
    <property type="entry name" value="SECRETED BETA-GLUCOSIDASE ADG3-RELATED"/>
    <property type="match status" value="1"/>
</dbReference>
<dbReference type="Pfam" id="PF03856">
    <property type="entry name" value="SUN"/>
    <property type="match status" value="1"/>
</dbReference>
<name>A0AA40AFU2_9PEZI</name>
<comment type="similarity">
    <text evidence="1">Belongs to the SUN family.</text>
</comment>
<dbReference type="PANTHER" id="PTHR31654">
    <property type="entry name" value="SECRETED BETA-GLUCOSIDASE ADG3-RELATED"/>
    <property type="match status" value="1"/>
</dbReference>
<feature type="chain" id="PRO_5041444394" evidence="3">
    <location>
        <begin position="23"/>
        <end position="455"/>
    </location>
</feature>
<feature type="compositionally biased region" description="Polar residues" evidence="2">
    <location>
        <begin position="393"/>
        <end position="411"/>
    </location>
</feature>
<comment type="caution">
    <text evidence="4">The sequence shown here is derived from an EMBL/GenBank/DDBJ whole genome shotgun (WGS) entry which is preliminary data.</text>
</comment>
<protein>
    <submittedName>
        <fullName evidence="4">Uncharacterized protein</fullName>
    </submittedName>
</protein>
<dbReference type="InterPro" id="IPR005556">
    <property type="entry name" value="SUN"/>
</dbReference>
<feature type="region of interest" description="Disordered" evidence="2">
    <location>
        <begin position="315"/>
        <end position="355"/>
    </location>
</feature>
<keyword evidence="3" id="KW-0732">Signal</keyword>
<evidence type="ECO:0000256" key="3">
    <source>
        <dbReference type="SAM" id="SignalP"/>
    </source>
</evidence>
<organism evidence="4 5">
    <name type="scientific">Lasiosphaeris hirsuta</name>
    <dbReference type="NCBI Taxonomy" id="260670"/>
    <lineage>
        <taxon>Eukaryota</taxon>
        <taxon>Fungi</taxon>
        <taxon>Dikarya</taxon>
        <taxon>Ascomycota</taxon>
        <taxon>Pezizomycotina</taxon>
        <taxon>Sordariomycetes</taxon>
        <taxon>Sordariomycetidae</taxon>
        <taxon>Sordariales</taxon>
        <taxon>Lasiosphaeriaceae</taxon>
        <taxon>Lasiosphaeris</taxon>
    </lineage>
</organism>
<evidence type="ECO:0000313" key="4">
    <source>
        <dbReference type="EMBL" id="KAK0715030.1"/>
    </source>
</evidence>
<feature type="compositionally biased region" description="Low complexity" evidence="2">
    <location>
        <begin position="345"/>
        <end position="355"/>
    </location>
</feature>
<feature type="region of interest" description="Disordered" evidence="2">
    <location>
        <begin position="374"/>
        <end position="435"/>
    </location>
</feature>
<feature type="compositionally biased region" description="Pro residues" evidence="2">
    <location>
        <begin position="330"/>
        <end position="344"/>
    </location>
</feature>
<feature type="signal peptide" evidence="3">
    <location>
        <begin position="1"/>
        <end position="22"/>
    </location>
</feature>
<accession>A0AA40AFU2</accession>
<gene>
    <name evidence="4" type="ORF">B0H67DRAFT_644825</name>
</gene>
<proteinExistence type="inferred from homology"/>
<evidence type="ECO:0000256" key="2">
    <source>
        <dbReference type="SAM" id="MobiDB-lite"/>
    </source>
</evidence>
<feature type="compositionally biased region" description="Low complexity" evidence="2">
    <location>
        <begin position="374"/>
        <end position="383"/>
    </location>
</feature>
<sequence length="455" mass="46378">MRFTTLQAVFGSASLFLSATSASIHGHRHAHEQYGKRHTILAEDLIDTPKSHVEKRSTCSLPDHPDLVYVPGAKNNGFAMAGDVACLDGKYCPIACVAGKVMAQWQPDSKYVYPQSMNGGLYCNNGVAEKPFPDAPYCVDGTGTVQAVNKCGKVVSFCQTVLPGDEAMVIPTDVMGTTTIAVPGISYWDKTAAHYYINPPGVSASKGCIWGVESEPIGNWSPYVAGANTVANGDTYVKIAWNPMFVGGALKKNKPSFGVKIECPGGGCNGLPCSIDPSSDGVGGVRSPVKATGVGDADFCVVTVPKGGTANIVVFNTDGSDGGPATTSVAPPPTTTTKPKPPPTTSSSSSSSFSNTVVPTTSSAAFSWSSSAAVPSSSSSSTAGPFQGGVFHENSTQTDGSHSSSHGTITVPTLGPSPDAAAPVSATSKNEGAADQSGTAIAGLIVALVAAAALY</sequence>
<reference evidence="4" key="1">
    <citation type="submission" date="2023-06" db="EMBL/GenBank/DDBJ databases">
        <title>Genome-scale phylogeny and comparative genomics of the fungal order Sordariales.</title>
        <authorList>
            <consortium name="Lawrence Berkeley National Laboratory"/>
            <person name="Hensen N."/>
            <person name="Bonometti L."/>
            <person name="Westerberg I."/>
            <person name="Brannstrom I.O."/>
            <person name="Guillou S."/>
            <person name="Cros-Aarteil S."/>
            <person name="Calhoun S."/>
            <person name="Haridas S."/>
            <person name="Kuo A."/>
            <person name="Mondo S."/>
            <person name="Pangilinan J."/>
            <person name="Riley R."/>
            <person name="Labutti K."/>
            <person name="Andreopoulos B."/>
            <person name="Lipzen A."/>
            <person name="Chen C."/>
            <person name="Yanf M."/>
            <person name="Daum C."/>
            <person name="Ng V."/>
            <person name="Clum A."/>
            <person name="Steindorff A."/>
            <person name="Ohm R."/>
            <person name="Martin F."/>
            <person name="Silar P."/>
            <person name="Natvig D."/>
            <person name="Lalanne C."/>
            <person name="Gautier V."/>
            <person name="Ament-Velasquez S.L."/>
            <person name="Kruys A."/>
            <person name="Hutchinson M.I."/>
            <person name="Powell A.J."/>
            <person name="Barry K."/>
            <person name="Miller A.N."/>
            <person name="Grigoriev I.V."/>
            <person name="Debuchy R."/>
            <person name="Gladieux P."/>
            <person name="Thoren M.H."/>
            <person name="Johannesson H."/>
        </authorList>
    </citation>
    <scope>NUCLEOTIDE SEQUENCE</scope>
    <source>
        <strain evidence="4">SMH4607-1</strain>
    </source>
</reference>